<evidence type="ECO:0000313" key="2">
    <source>
        <dbReference type="Proteomes" id="UP001320706"/>
    </source>
</evidence>
<protein>
    <submittedName>
        <fullName evidence="1">RNA polymerase III subunit C82</fullName>
    </submittedName>
</protein>
<gene>
    <name evidence="1" type="primary">RPC82</name>
    <name evidence="1" type="ORF">M8818_006195</name>
</gene>
<organism evidence="1 2">
    <name type="scientific">Zalaria obscura</name>
    <dbReference type="NCBI Taxonomy" id="2024903"/>
    <lineage>
        <taxon>Eukaryota</taxon>
        <taxon>Fungi</taxon>
        <taxon>Dikarya</taxon>
        <taxon>Ascomycota</taxon>
        <taxon>Pezizomycotina</taxon>
        <taxon>Dothideomycetes</taxon>
        <taxon>Dothideomycetidae</taxon>
        <taxon>Dothideales</taxon>
        <taxon>Zalariaceae</taxon>
        <taxon>Zalaria</taxon>
    </lineage>
</organism>
<proteinExistence type="predicted"/>
<sequence length="618" mass="69817">MAEHHAELCALLLRESYGELAAQVYSKLAHVGRSTLPTLISHSGLPSRHVRIIIAVLIQQHLVFHYTPEADGMTFYEVNSENAYNLLRSGKIAKVVADRHGEDAAQVISNLMQLGHARIDDLEGAYKLNSHTNGVSNAATDHVNGEDAASGHNAKKITSVAQLHSVLYKLLKAGLISKVRKRDFNSVADTHNDAETIVKREEFPDGKVTGPKAKLAFDSSVFSLKRKWREETDAWDPRSASRGIINRSDGRPIKRARVNGYGNGVGRYEEDEGIMLEGDMIIAVNYEKCLVALRSQQLERLAARLIGDTTAKVYASLLILVERKVHRCYDDLAVYADEDHEAESQPDSTTLEISDILDPRLDLVTSIGSEDGPDMTNGYHSGDDEMGDTPVKKENVEANSYRDRNKRLKLIEQHMNLLAEHPRRFVTKIGSLGQGQWRVNFPALIKGMQRTEIETVVNSRFGTIATRIVRMLAMKGKLEEKQLANLALMRQKDIRSILTNMQEVGLVDAQEVPKDNRRQPSGSYYLWYFDHDRCRQLIISDLYKAMARLIQRAQHEKDQYSALIEKAERLDVVGHEEEYLTANDKNGLREWREKEEKLLTQLERQDDVVALLRDFSAQ</sequence>
<comment type="caution">
    <text evidence="1">The sequence shown here is derived from an EMBL/GenBank/DDBJ whole genome shotgun (WGS) entry which is preliminary data.</text>
</comment>
<reference evidence="1" key="1">
    <citation type="submission" date="2024-02" db="EMBL/GenBank/DDBJ databases">
        <title>Metagenome Assembled Genome of Zalaria obscura JY119.</title>
        <authorList>
            <person name="Vighnesh L."/>
            <person name="Jagadeeshwari U."/>
            <person name="Venkata Ramana C."/>
            <person name="Sasikala C."/>
        </authorList>
    </citation>
    <scope>NUCLEOTIDE SEQUENCE</scope>
    <source>
        <strain evidence="1">JY119</strain>
    </source>
</reference>
<name>A0ACC3S7M0_9PEZI</name>
<accession>A0ACC3S7M0</accession>
<keyword evidence="2" id="KW-1185">Reference proteome</keyword>
<evidence type="ECO:0000313" key="1">
    <source>
        <dbReference type="EMBL" id="KAK8200878.1"/>
    </source>
</evidence>
<dbReference type="Proteomes" id="UP001320706">
    <property type="component" value="Unassembled WGS sequence"/>
</dbReference>
<dbReference type="EMBL" id="JAMKPW020000038">
    <property type="protein sequence ID" value="KAK8200878.1"/>
    <property type="molecule type" value="Genomic_DNA"/>
</dbReference>